<dbReference type="PROSITE" id="PS00444">
    <property type="entry name" value="POLYPRENYL_SYNTHASE_2"/>
    <property type="match status" value="1"/>
</dbReference>
<keyword evidence="5" id="KW-0460">Magnesium</keyword>
<evidence type="ECO:0000256" key="1">
    <source>
        <dbReference type="ARBA" id="ARBA00001946"/>
    </source>
</evidence>
<evidence type="ECO:0000256" key="5">
    <source>
        <dbReference type="ARBA" id="ARBA00022842"/>
    </source>
</evidence>
<dbReference type="InterPro" id="IPR008949">
    <property type="entry name" value="Isoprenoid_synthase_dom_sf"/>
</dbReference>
<dbReference type="Gene3D" id="1.10.600.10">
    <property type="entry name" value="Farnesyl Diphosphate Synthase"/>
    <property type="match status" value="1"/>
</dbReference>
<feature type="non-terminal residue" evidence="7">
    <location>
        <position position="1"/>
    </location>
</feature>
<dbReference type="InterPro" id="IPR053378">
    <property type="entry name" value="Prenyl_diphosphate_synthase"/>
</dbReference>
<accession>A0A381PUP3</accession>
<evidence type="ECO:0000256" key="3">
    <source>
        <dbReference type="ARBA" id="ARBA00022679"/>
    </source>
</evidence>
<dbReference type="Pfam" id="PF00348">
    <property type="entry name" value="polyprenyl_synt"/>
    <property type="match status" value="1"/>
</dbReference>
<name>A0A381PUP3_9ZZZZ</name>
<dbReference type="FunFam" id="1.10.600.10:FF:000001">
    <property type="entry name" value="Geranylgeranyl diphosphate synthase"/>
    <property type="match status" value="1"/>
</dbReference>
<dbReference type="NCBIfam" id="NF045485">
    <property type="entry name" value="FPPsyn"/>
    <property type="match status" value="1"/>
</dbReference>
<organism evidence="7">
    <name type="scientific">marine metagenome</name>
    <dbReference type="NCBI Taxonomy" id="408172"/>
    <lineage>
        <taxon>unclassified sequences</taxon>
        <taxon>metagenomes</taxon>
        <taxon>ecological metagenomes</taxon>
    </lineage>
</organism>
<dbReference type="InterPro" id="IPR033749">
    <property type="entry name" value="Polyprenyl_synt_CS"/>
</dbReference>
<comment type="cofactor">
    <cofactor evidence="1">
        <name>Mg(2+)</name>
        <dbReference type="ChEBI" id="CHEBI:18420"/>
    </cofactor>
</comment>
<reference evidence="7" key="1">
    <citation type="submission" date="2018-05" db="EMBL/GenBank/DDBJ databases">
        <authorList>
            <person name="Lanie J.A."/>
            <person name="Ng W.-L."/>
            <person name="Kazmierczak K.M."/>
            <person name="Andrzejewski T.M."/>
            <person name="Davidsen T.M."/>
            <person name="Wayne K.J."/>
            <person name="Tettelin H."/>
            <person name="Glass J.I."/>
            <person name="Rusch D."/>
            <person name="Podicherti R."/>
            <person name="Tsui H.-C.T."/>
            <person name="Winkler M.E."/>
        </authorList>
    </citation>
    <scope>NUCLEOTIDE SEQUENCE</scope>
</reference>
<keyword evidence="3" id="KW-0808">Transferase</keyword>
<comment type="similarity">
    <text evidence="2">Belongs to the FPP/GGPP synthase family.</text>
</comment>
<dbReference type="EMBL" id="UINC01001071">
    <property type="protein sequence ID" value="SUZ69757.1"/>
    <property type="molecule type" value="Genomic_DNA"/>
</dbReference>
<dbReference type="AlphaFoldDB" id="A0A381PUP3"/>
<keyword evidence="4" id="KW-0479">Metal-binding</keyword>
<evidence type="ECO:0000313" key="7">
    <source>
        <dbReference type="EMBL" id="SUZ69757.1"/>
    </source>
</evidence>
<dbReference type="GO" id="GO:0008299">
    <property type="term" value="P:isoprenoid biosynthetic process"/>
    <property type="evidence" value="ECO:0007669"/>
    <property type="project" value="UniProtKB-KW"/>
</dbReference>
<evidence type="ECO:0000256" key="6">
    <source>
        <dbReference type="ARBA" id="ARBA00023229"/>
    </source>
</evidence>
<evidence type="ECO:0000256" key="2">
    <source>
        <dbReference type="ARBA" id="ARBA00006706"/>
    </source>
</evidence>
<evidence type="ECO:0000256" key="4">
    <source>
        <dbReference type="ARBA" id="ARBA00022723"/>
    </source>
</evidence>
<sequence length="297" mass="31531">VNEALERFLPTAETCPEVLAEAMRYSVLAGGKRFRPVLTLMTADAIDEVQDTASSRASVMPTACAIELIHTYSLVHDDLPAMDNDTLRRGRATTHMAYGEGLAILAGDGLLTQAFHLLTNELVNADRSLINRQLKTIRVIAEAAGAVGMVGGQAIDLEASGITPQSTDSIPLDSNQLRSMHARKTGALIRAAAVAGSTMAGAADSLTDTVDQYATHLGLAFQIVDDILDVEGAVEALGKTVGKDASAGKTTYPSLYGVAESRRLANESVERAHEVLRNADLKGYLPDIATWVVTRSN</sequence>
<dbReference type="GO" id="GO:0005737">
    <property type="term" value="C:cytoplasm"/>
    <property type="evidence" value="ECO:0007669"/>
    <property type="project" value="UniProtKB-ARBA"/>
</dbReference>
<keyword evidence="6" id="KW-0414">Isoprene biosynthesis</keyword>
<gene>
    <name evidence="7" type="ORF">METZ01_LOCUS22611</name>
</gene>
<dbReference type="SFLD" id="SFLDS00005">
    <property type="entry name" value="Isoprenoid_Synthase_Type_I"/>
    <property type="match status" value="1"/>
</dbReference>
<dbReference type="GO" id="GO:0004659">
    <property type="term" value="F:prenyltransferase activity"/>
    <property type="evidence" value="ECO:0007669"/>
    <property type="project" value="InterPro"/>
</dbReference>
<dbReference type="PANTHER" id="PTHR43281:SF1">
    <property type="entry name" value="FARNESYL DIPHOSPHATE SYNTHASE"/>
    <property type="match status" value="1"/>
</dbReference>
<dbReference type="PROSITE" id="PS00723">
    <property type="entry name" value="POLYPRENYL_SYNTHASE_1"/>
    <property type="match status" value="1"/>
</dbReference>
<dbReference type="CDD" id="cd00685">
    <property type="entry name" value="Trans_IPPS_HT"/>
    <property type="match status" value="1"/>
</dbReference>
<protein>
    <recommendedName>
        <fullName evidence="8">Polyprenyl synthetase family protein</fullName>
    </recommendedName>
</protein>
<dbReference type="GO" id="GO:0046872">
    <property type="term" value="F:metal ion binding"/>
    <property type="evidence" value="ECO:0007669"/>
    <property type="project" value="UniProtKB-KW"/>
</dbReference>
<evidence type="ECO:0008006" key="8">
    <source>
        <dbReference type="Google" id="ProtNLM"/>
    </source>
</evidence>
<dbReference type="PANTHER" id="PTHR43281">
    <property type="entry name" value="FARNESYL DIPHOSPHATE SYNTHASE"/>
    <property type="match status" value="1"/>
</dbReference>
<proteinExistence type="inferred from homology"/>
<dbReference type="InterPro" id="IPR000092">
    <property type="entry name" value="Polyprenyl_synt"/>
</dbReference>
<dbReference type="SFLD" id="SFLDG01017">
    <property type="entry name" value="Polyprenyl_Transferase_Like"/>
    <property type="match status" value="1"/>
</dbReference>
<dbReference type="SUPFAM" id="SSF48576">
    <property type="entry name" value="Terpenoid synthases"/>
    <property type="match status" value="1"/>
</dbReference>